<comment type="caution">
    <text evidence="1">The sequence shown here is derived from an EMBL/GenBank/DDBJ whole genome shotgun (WGS) entry which is preliminary data.</text>
</comment>
<dbReference type="RefSeq" id="WP_076138657.1">
    <property type="nucleotide sequence ID" value="NZ_MPTO01000042.1"/>
</dbReference>
<dbReference type="EMBL" id="MPTO01000042">
    <property type="protein sequence ID" value="OME11058.1"/>
    <property type="molecule type" value="Genomic_DNA"/>
</dbReference>
<dbReference type="AlphaFoldDB" id="A0AB36J562"/>
<name>A0AB36J562_9BACL</name>
<sequence>MKVLDLSINNVYRGGLLKYRKIVEFAGESGNGRMVRYEKGIILPNGTWQKYYSDGVHVCKKVTFAKWAMRKVEVKEANNEDLQN</sequence>
<reference evidence="1 2" key="1">
    <citation type="submission" date="2016-10" db="EMBL/GenBank/DDBJ databases">
        <title>Paenibacillus species isolates.</title>
        <authorList>
            <person name="Beno S.M."/>
        </authorList>
    </citation>
    <scope>NUCLEOTIDE SEQUENCE [LARGE SCALE GENOMIC DNA]</scope>
    <source>
        <strain evidence="1 2">FSL H7-0918</strain>
    </source>
</reference>
<protein>
    <submittedName>
        <fullName evidence="1">Uncharacterized protein</fullName>
    </submittedName>
</protein>
<accession>A0AB36J562</accession>
<evidence type="ECO:0000313" key="2">
    <source>
        <dbReference type="Proteomes" id="UP000187323"/>
    </source>
</evidence>
<evidence type="ECO:0000313" key="1">
    <source>
        <dbReference type="EMBL" id="OME11058.1"/>
    </source>
</evidence>
<proteinExistence type="predicted"/>
<gene>
    <name evidence="1" type="ORF">BSK47_29565</name>
</gene>
<organism evidence="1 2">
    <name type="scientific">Paenibacillus odorifer</name>
    <dbReference type="NCBI Taxonomy" id="189426"/>
    <lineage>
        <taxon>Bacteria</taxon>
        <taxon>Bacillati</taxon>
        <taxon>Bacillota</taxon>
        <taxon>Bacilli</taxon>
        <taxon>Bacillales</taxon>
        <taxon>Paenibacillaceae</taxon>
        <taxon>Paenibacillus</taxon>
    </lineage>
</organism>
<dbReference type="Proteomes" id="UP000187323">
    <property type="component" value="Unassembled WGS sequence"/>
</dbReference>